<feature type="region of interest" description="Disordered" evidence="1">
    <location>
        <begin position="1"/>
        <end position="36"/>
    </location>
</feature>
<dbReference type="GO" id="GO:0019028">
    <property type="term" value="C:viral capsid"/>
    <property type="evidence" value="ECO:0007669"/>
    <property type="project" value="UniProtKB-KW"/>
</dbReference>
<dbReference type="EMBL" id="KR676354">
    <property type="protein sequence ID" value="ALK04320.1"/>
    <property type="molecule type" value="Genomic_RNA"/>
</dbReference>
<name>A0A0P0J014_9VIRU</name>
<evidence type="ECO:0000256" key="1">
    <source>
        <dbReference type="SAM" id="MobiDB-lite"/>
    </source>
</evidence>
<organism evidence="2">
    <name type="scientific">Pepper cryptic virus 2</name>
    <dbReference type="NCBI Taxonomy" id="1050903"/>
    <lineage>
        <taxon>Viruses</taxon>
        <taxon>Riboviria</taxon>
        <taxon>Orthornavirae</taxon>
        <taxon>Pisuviricota</taxon>
        <taxon>Duplopiviricetes</taxon>
        <taxon>Durnavirales</taxon>
        <taxon>Partitiviridae</taxon>
        <taxon>Deltapartitivirus</taxon>
        <taxon>Deltapartitivirus duocapsici</taxon>
    </lineage>
</organism>
<proteinExistence type="predicted"/>
<feature type="region of interest" description="Disordered" evidence="1">
    <location>
        <begin position="335"/>
        <end position="371"/>
    </location>
</feature>
<sequence length="430" mass="49355">MATPVSDTPTTKSTQDKTDQLPAATPPITQKPPSYKSEISRIADYLADDYEIGYVRDRPPKHRRYAVLRTQALFNKLIEIYGKLFKQNWEFLRRSIDGFTTAVGIRERQWENAARAYISCWFFDLYVSVRNAVEKVSGTAFTQYYHAHAAHILHEYDVLLVHLNAIIRPTHIKLALEDCIYIPRIATNMNITNANPFGLTEATWDLDADFAYSIMDRMKASGSRWRVEPLVTDTLGRPGWLFDWHQVGAQQQAYAWFPSEGNYSMEDLIAPHIIGEALTPLMGPCDIDDWQYFPNFIRPANVPWQNMERVSARRFRGSAEVRTYAEEKVNLTRFTSTGHETSKKRSKPSSTTTTSSQGGSRDMETEDEPREVVTDITLSQVTSTQQLQTLMTTGEADRFRIIDYTYYCCVILRNTAQKRDGAIRSFCFKQ</sequence>
<protein>
    <submittedName>
        <fullName evidence="2">Putative coat protein</fullName>
    </submittedName>
</protein>
<keyword evidence="2" id="KW-0167">Capsid protein</keyword>
<evidence type="ECO:0000313" key="2">
    <source>
        <dbReference type="EMBL" id="ALK04320.1"/>
    </source>
</evidence>
<reference evidence="2" key="1">
    <citation type="submission" date="2015-05" db="EMBL/GenBank/DDBJ databases">
        <authorList>
            <person name="Wang D.B."/>
            <person name="Wang M."/>
        </authorList>
    </citation>
    <scope>NUCLEOTIDE SEQUENCE</scope>
    <source>
        <strain evidence="2">ChS1</strain>
    </source>
</reference>
<feature type="compositionally biased region" description="Polar residues" evidence="1">
    <location>
        <begin position="1"/>
        <end position="13"/>
    </location>
</feature>
<accession>A0A0P0J014</accession>
<keyword evidence="2" id="KW-0946">Virion</keyword>